<dbReference type="SUPFAM" id="SSF69255">
    <property type="entry name" value="gp5 N-terminal domain-like"/>
    <property type="match status" value="1"/>
</dbReference>
<name>A0A4R6QH86_9BURK</name>
<proteinExistence type="predicted"/>
<dbReference type="Proteomes" id="UP000295361">
    <property type="component" value="Unassembled WGS sequence"/>
</dbReference>
<comment type="caution">
    <text evidence="2">The sequence shown here is derived from an EMBL/GenBank/DDBJ whole genome shotgun (WGS) entry which is preliminary data.</text>
</comment>
<evidence type="ECO:0000313" key="2">
    <source>
        <dbReference type="EMBL" id="TDP61356.1"/>
    </source>
</evidence>
<dbReference type="InterPro" id="IPR037026">
    <property type="entry name" value="Vgr_OB-fold_dom_sf"/>
</dbReference>
<evidence type="ECO:0000313" key="3">
    <source>
        <dbReference type="Proteomes" id="UP000295361"/>
    </source>
</evidence>
<accession>A0A4R6QH86</accession>
<organism evidence="2 3">
    <name type="scientific">Roseateles toxinivorans</name>
    <dbReference type="NCBI Taxonomy" id="270368"/>
    <lineage>
        <taxon>Bacteria</taxon>
        <taxon>Pseudomonadati</taxon>
        <taxon>Pseudomonadota</taxon>
        <taxon>Betaproteobacteria</taxon>
        <taxon>Burkholderiales</taxon>
        <taxon>Sphaerotilaceae</taxon>
        <taxon>Roseateles</taxon>
    </lineage>
</organism>
<dbReference type="RefSeq" id="WP_243748470.1">
    <property type="nucleotide sequence ID" value="NZ_SNXS01000013.1"/>
</dbReference>
<evidence type="ECO:0000259" key="1">
    <source>
        <dbReference type="Pfam" id="PF04717"/>
    </source>
</evidence>
<dbReference type="EMBL" id="SNXS01000013">
    <property type="protein sequence ID" value="TDP61356.1"/>
    <property type="molecule type" value="Genomic_DNA"/>
</dbReference>
<reference evidence="2 3" key="1">
    <citation type="submission" date="2019-03" db="EMBL/GenBank/DDBJ databases">
        <title>Genomic Encyclopedia of Type Strains, Phase IV (KMG-IV): sequencing the most valuable type-strain genomes for metagenomic binning, comparative biology and taxonomic classification.</title>
        <authorList>
            <person name="Goeker M."/>
        </authorList>
    </citation>
    <scope>NUCLEOTIDE SEQUENCE [LARGE SCALE GENOMIC DNA]</scope>
    <source>
        <strain evidence="2 3">DSM 16998</strain>
    </source>
</reference>
<protein>
    <recommendedName>
        <fullName evidence="1">Gp5/Type VI secretion system Vgr protein OB-fold domain-containing protein</fullName>
    </recommendedName>
</protein>
<dbReference type="Gene3D" id="2.40.50.230">
    <property type="entry name" value="Gp5 N-terminal domain"/>
    <property type="match status" value="1"/>
</dbReference>
<dbReference type="InterPro" id="IPR006531">
    <property type="entry name" value="Gp5/Vgr_OB"/>
</dbReference>
<gene>
    <name evidence="2" type="ORF">DES47_11339</name>
</gene>
<dbReference type="AlphaFoldDB" id="A0A4R6QH86"/>
<sequence>MDRAQPLSLLPACTPPVLGPAWAGGLFLAEVMDLKDPDSLARVQVRLHATAGVADQDGPVWASVVSGFAGDQRGAFWMPDVGDLVVVGFAQGDARMALVLGGVWHGGAAAPESMDGAGNNYLKVIRSRNGVTITLDDQDGQESITLETPGGQSLKLSDGPGVCLLEDSNGNSIKLESSGITVTASAKVTVNAPQVNVSAGMVKVDAGMSKFSGVVKCDTLIASAVVSSSYTPGAGNVW</sequence>
<dbReference type="Pfam" id="PF04717">
    <property type="entry name" value="Phage_base_V"/>
    <property type="match status" value="1"/>
</dbReference>
<dbReference type="InParanoid" id="A0A4R6QH86"/>
<keyword evidence="3" id="KW-1185">Reference proteome</keyword>
<feature type="domain" description="Gp5/Type VI secretion system Vgr protein OB-fold" evidence="1">
    <location>
        <begin position="29"/>
        <end position="104"/>
    </location>
</feature>